<evidence type="ECO:0000256" key="1">
    <source>
        <dbReference type="SAM" id="MobiDB-lite"/>
    </source>
</evidence>
<comment type="caution">
    <text evidence="2">The sequence shown here is derived from an EMBL/GenBank/DDBJ whole genome shotgun (WGS) entry which is preliminary data.</text>
</comment>
<feature type="region of interest" description="Disordered" evidence="1">
    <location>
        <begin position="115"/>
        <end position="156"/>
    </location>
</feature>
<name>A0A6N2C6J5_SOLCI</name>
<dbReference type="EMBL" id="RXGB01000452">
    <property type="protein sequence ID" value="TMX03313.1"/>
    <property type="molecule type" value="Genomic_DNA"/>
</dbReference>
<reference evidence="2" key="1">
    <citation type="submission" date="2019-05" db="EMBL/GenBank/DDBJ databases">
        <title>The de novo reference genome and transcriptome assemblies of the wild tomato species Solanum chilense.</title>
        <authorList>
            <person name="Stam R."/>
            <person name="Nosenko T."/>
            <person name="Hoerger A.C."/>
            <person name="Stephan W."/>
            <person name="Seidel M.A."/>
            <person name="Kuhn J.M.M."/>
            <person name="Haberer G."/>
            <person name="Tellier A."/>
        </authorList>
    </citation>
    <scope>NUCLEOTIDE SEQUENCE</scope>
    <source>
        <tissue evidence="2">Mature leaves</tissue>
    </source>
</reference>
<gene>
    <name evidence="2" type="ORF">EJD97_017051</name>
</gene>
<dbReference type="AlphaFoldDB" id="A0A6N2C6J5"/>
<feature type="region of interest" description="Disordered" evidence="1">
    <location>
        <begin position="207"/>
        <end position="226"/>
    </location>
</feature>
<protein>
    <submittedName>
        <fullName evidence="2">Uncharacterized protein</fullName>
    </submittedName>
</protein>
<accession>A0A6N2C6J5</accession>
<organism evidence="2">
    <name type="scientific">Solanum chilense</name>
    <name type="common">Tomato</name>
    <name type="synonym">Lycopersicon chilense</name>
    <dbReference type="NCBI Taxonomy" id="4083"/>
    <lineage>
        <taxon>Eukaryota</taxon>
        <taxon>Viridiplantae</taxon>
        <taxon>Streptophyta</taxon>
        <taxon>Embryophyta</taxon>
        <taxon>Tracheophyta</taxon>
        <taxon>Spermatophyta</taxon>
        <taxon>Magnoliopsida</taxon>
        <taxon>eudicotyledons</taxon>
        <taxon>Gunneridae</taxon>
        <taxon>Pentapetalae</taxon>
        <taxon>asterids</taxon>
        <taxon>lamiids</taxon>
        <taxon>Solanales</taxon>
        <taxon>Solanaceae</taxon>
        <taxon>Solanoideae</taxon>
        <taxon>Solaneae</taxon>
        <taxon>Solanum</taxon>
        <taxon>Solanum subgen. Lycopersicon</taxon>
    </lineage>
</organism>
<evidence type="ECO:0000313" key="2">
    <source>
        <dbReference type="EMBL" id="TMX03313.1"/>
    </source>
</evidence>
<sequence>MNTVVRAAKERIPPRVDQVPIVCLYEKNKEVHLQETQVPPESQGRQVPQRLIRRFHEDEPSNYHGTKVDEDPQGFKEEIFKVVDAMGVTLERKRSYRLTNSKMWLKCGFTNEGLRDPEIRQQSPRSGNSSHQKPKKRLYHQDSSMGNKDKAPNKNFQKVGHSFERTRCPTCGKEHLGWCVAGKDVWFTCGNKVYKMRYCPNIKQTRKDVNQSSLDPNAPKRKLPMG</sequence>
<proteinExistence type="predicted"/>
<feature type="compositionally biased region" description="Polar residues" evidence="1">
    <location>
        <begin position="120"/>
        <end position="131"/>
    </location>
</feature>